<dbReference type="OrthoDB" id="2722301at2759"/>
<dbReference type="SUPFAM" id="SSF56112">
    <property type="entry name" value="Protein kinase-like (PK-like)"/>
    <property type="match status" value="1"/>
</dbReference>
<dbReference type="Pfam" id="PF07714">
    <property type="entry name" value="PK_Tyr_Ser-Thr"/>
    <property type="match status" value="1"/>
</dbReference>
<protein>
    <recommendedName>
        <fullName evidence="1">Protein kinase domain-containing protein</fullName>
    </recommendedName>
</protein>
<dbReference type="GO" id="GO:0004672">
    <property type="term" value="F:protein kinase activity"/>
    <property type="evidence" value="ECO:0007669"/>
    <property type="project" value="InterPro"/>
</dbReference>
<dbReference type="SMART" id="SM00220">
    <property type="entry name" value="S_TKc"/>
    <property type="match status" value="1"/>
</dbReference>
<dbReference type="GO" id="GO:0005524">
    <property type="term" value="F:ATP binding"/>
    <property type="evidence" value="ECO:0007669"/>
    <property type="project" value="InterPro"/>
</dbReference>
<sequence length="433" mass="50301">MDINLTIPFQFPLIGHNPWDSDFLEERHDFWDSPTTFRWFEARGYTLYRRMCLGEHDIMNPFTVPRLPTEDSVDAEYPYPYHDNYTSNQDYIYSALDTSGKVVFAQDVHGRHVAIKLVPNNTDELRILQLLSQQSLKVLEANCLIPVLEFLPIKGFCFVVMPRWGASPAVPSPGTLREVVQIMRSMLKALSFLHEHNIIHRDISMRNLLVNHFASEYNVHGNPSRAKLRSAGLLSYALFDFDISVMVPPTVAKSDFRLPYRMSWDGSYNQPFDTAQGEFDYDPFAFDVGTMGREFCRHYQHAAKNLSLLAPLLDGMTTRNIPRRFTASGALEFLEARLSEVPDKHLQQPFLAASQTGMYDRYDRWQHVPPDFAQKWAMYREPRLPVMTRFLRWLCSFEAMAHVIPFIRRTLSSIWATPYQFIASVGRRRRVML</sequence>
<dbReference type="PANTHER" id="PTHR44167">
    <property type="entry name" value="OVARIAN-SPECIFIC SERINE/THREONINE-PROTEIN KINASE LOK-RELATED"/>
    <property type="match status" value="1"/>
</dbReference>
<dbReference type="Proteomes" id="UP000467700">
    <property type="component" value="Unassembled WGS sequence"/>
</dbReference>
<name>A0A8S0VZD3_CYCAE</name>
<dbReference type="InterPro" id="IPR011009">
    <property type="entry name" value="Kinase-like_dom_sf"/>
</dbReference>
<dbReference type="PANTHER" id="PTHR44167:SF24">
    <property type="entry name" value="SERINE_THREONINE-PROTEIN KINASE CHK2"/>
    <property type="match status" value="1"/>
</dbReference>
<dbReference type="Gene3D" id="1.10.510.10">
    <property type="entry name" value="Transferase(Phosphotransferase) domain 1"/>
    <property type="match status" value="1"/>
</dbReference>
<keyword evidence="3" id="KW-1185">Reference proteome</keyword>
<dbReference type="PROSITE" id="PS00109">
    <property type="entry name" value="PROTEIN_KINASE_TYR"/>
    <property type="match status" value="1"/>
</dbReference>
<dbReference type="AlphaFoldDB" id="A0A8S0VZD3"/>
<dbReference type="EMBL" id="CACVBS010000068">
    <property type="protein sequence ID" value="CAA7268454.1"/>
    <property type="molecule type" value="Genomic_DNA"/>
</dbReference>
<organism evidence="2 3">
    <name type="scientific">Cyclocybe aegerita</name>
    <name type="common">Black poplar mushroom</name>
    <name type="synonym">Agrocybe aegerita</name>
    <dbReference type="NCBI Taxonomy" id="1973307"/>
    <lineage>
        <taxon>Eukaryota</taxon>
        <taxon>Fungi</taxon>
        <taxon>Dikarya</taxon>
        <taxon>Basidiomycota</taxon>
        <taxon>Agaricomycotina</taxon>
        <taxon>Agaricomycetes</taxon>
        <taxon>Agaricomycetidae</taxon>
        <taxon>Agaricales</taxon>
        <taxon>Agaricineae</taxon>
        <taxon>Bolbitiaceae</taxon>
        <taxon>Cyclocybe</taxon>
    </lineage>
</organism>
<accession>A0A8S0VZD3</accession>
<reference evidence="2 3" key="1">
    <citation type="submission" date="2020-01" db="EMBL/GenBank/DDBJ databases">
        <authorList>
            <person name="Gupta K D."/>
        </authorList>
    </citation>
    <scope>NUCLEOTIDE SEQUENCE [LARGE SCALE GENOMIC DNA]</scope>
</reference>
<comment type="caution">
    <text evidence="2">The sequence shown here is derived from an EMBL/GenBank/DDBJ whole genome shotgun (WGS) entry which is preliminary data.</text>
</comment>
<dbReference type="InterPro" id="IPR001245">
    <property type="entry name" value="Ser-Thr/Tyr_kinase_cat_dom"/>
</dbReference>
<proteinExistence type="predicted"/>
<feature type="domain" description="Protein kinase" evidence="1">
    <location>
        <begin position="93"/>
        <end position="334"/>
    </location>
</feature>
<dbReference type="InterPro" id="IPR008266">
    <property type="entry name" value="Tyr_kinase_AS"/>
</dbReference>
<evidence type="ECO:0000313" key="3">
    <source>
        <dbReference type="Proteomes" id="UP000467700"/>
    </source>
</evidence>
<evidence type="ECO:0000313" key="2">
    <source>
        <dbReference type="EMBL" id="CAA7268454.1"/>
    </source>
</evidence>
<evidence type="ECO:0000259" key="1">
    <source>
        <dbReference type="SMART" id="SM00220"/>
    </source>
</evidence>
<gene>
    <name evidence="2" type="ORF">AAE3_LOCUS10543</name>
</gene>
<dbReference type="InterPro" id="IPR000719">
    <property type="entry name" value="Prot_kinase_dom"/>
</dbReference>